<dbReference type="InterPro" id="IPR006680">
    <property type="entry name" value="Amidohydro-rel"/>
</dbReference>
<dbReference type="InterPro" id="IPR010252">
    <property type="entry name" value="HutF"/>
</dbReference>
<dbReference type="Gene3D" id="2.30.40.10">
    <property type="entry name" value="Urease, subunit C, domain 1"/>
    <property type="match status" value="1"/>
</dbReference>
<gene>
    <name evidence="6" type="primary">hutF</name>
    <name evidence="6" type="ORF">ACFQ21_23575</name>
</gene>
<organism evidence="6 7">
    <name type="scientific">Ohtaekwangia kribbensis</name>
    <dbReference type="NCBI Taxonomy" id="688913"/>
    <lineage>
        <taxon>Bacteria</taxon>
        <taxon>Pseudomonadati</taxon>
        <taxon>Bacteroidota</taxon>
        <taxon>Cytophagia</taxon>
        <taxon>Cytophagales</taxon>
        <taxon>Fulvivirgaceae</taxon>
        <taxon>Ohtaekwangia</taxon>
    </lineage>
</organism>
<evidence type="ECO:0000313" key="7">
    <source>
        <dbReference type="Proteomes" id="UP001597112"/>
    </source>
</evidence>
<keyword evidence="4" id="KW-0862">Zinc</keyword>
<dbReference type="EMBL" id="JBHTKA010000008">
    <property type="protein sequence ID" value="MFD1002326.1"/>
    <property type="molecule type" value="Genomic_DNA"/>
</dbReference>
<evidence type="ECO:0000256" key="1">
    <source>
        <dbReference type="ARBA" id="ARBA00001947"/>
    </source>
</evidence>
<reference evidence="7" key="1">
    <citation type="journal article" date="2019" name="Int. J. Syst. Evol. Microbiol.">
        <title>The Global Catalogue of Microorganisms (GCM) 10K type strain sequencing project: providing services to taxonomists for standard genome sequencing and annotation.</title>
        <authorList>
            <consortium name="The Broad Institute Genomics Platform"/>
            <consortium name="The Broad Institute Genome Sequencing Center for Infectious Disease"/>
            <person name="Wu L."/>
            <person name="Ma J."/>
        </authorList>
    </citation>
    <scope>NUCLEOTIDE SEQUENCE [LARGE SCALE GENOMIC DNA]</scope>
    <source>
        <strain evidence="7">CCUG 58938</strain>
    </source>
</reference>
<dbReference type="NCBIfam" id="NF006681">
    <property type="entry name" value="PRK09229.1-2"/>
    <property type="match status" value="1"/>
</dbReference>
<comment type="cofactor">
    <cofactor evidence="1">
        <name>Zn(2+)</name>
        <dbReference type="ChEBI" id="CHEBI:29105"/>
    </cofactor>
</comment>
<keyword evidence="7" id="KW-1185">Reference proteome</keyword>
<dbReference type="PANTHER" id="PTHR11271">
    <property type="entry name" value="GUANINE DEAMINASE"/>
    <property type="match status" value="1"/>
</dbReference>
<feature type="domain" description="Amidohydrolase-related" evidence="5">
    <location>
        <begin position="53"/>
        <end position="430"/>
    </location>
</feature>
<dbReference type="NCBIfam" id="TIGR02022">
    <property type="entry name" value="hutF"/>
    <property type="match status" value="1"/>
</dbReference>
<dbReference type="EC" id="3.5.3.13" evidence="6"/>
<dbReference type="GO" id="GO:0050416">
    <property type="term" value="F:formimidoylglutamate deiminase activity"/>
    <property type="evidence" value="ECO:0007669"/>
    <property type="project" value="UniProtKB-EC"/>
</dbReference>
<dbReference type="RefSeq" id="WP_377583321.1">
    <property type="nucleotide sequence ID" value="NZ_JBHTKA010000008.1"/>
</dbReference>
<evidence type="ECO:0000256" key="2">
    <source>
        <dbReference type="ARBA" id="ARBA00022723"/>
    </source>
</evidence>
<evidence type="ECO:0000313" key="6">
    <source>
        <dbReference type="EMBL" id="MFD1002326.1"/>
    </source>
</evidence>
<comment type="caution">
    <text evidence="6">The sequence shown here is derived from an EMBL/GenBank/DDBJ whole genome shotgun (WGS) entry which is preliminary data.</text>
</comment>
<dbReference type="Pfam" id="PF01979">
    <property type="entry name" value="Amidohydro_1"/>
    <property type="match status" value="1"/>
</dbReference>
<evidence type="ECO:0000256" key="3">
    <source>
        <dbReference type="ARBA" id="ARBA00022801"/>
    </source>
</evidence>
<dbReference type="SUPFAM" id="SSF51556">
    <property type="entry name" value="Metallo-dependent hydrolases"/>
    <property type="match status" value="1"/>
</dbReference>
<evidence type="ECO:0000259" key="5">
    <source>
        <dbReference type="Pfam" id="PF01979"/>
    </source>
</evidence>
<dbReference type="Gene3D" id="3.20.20.140">
    <property type="entry name" value="Metal-dependent hydrolases"/>
    <property type="match status" value="1"/>
</dbReference>
<dbReference type="InterPro" id="IPR011059">
    <property type="entry name" value="Metal-dep_hydrolase_composite"/>
</dbReference>
<name>A0ABW3KA47_9BACT</name>
<keyword evidence="2" id="KW-0479">Metal-binding</keyword>
<dbReference type="Proteomes" id="UP001597112">
    <property type="component" value="Unassembled WGS sequence"/>
</dbReference>
<proteinExistence type="predicted"/>
<sequence length="456" mass="50917">MSTVKYFQFKGLLLNDGWMAPAYIGVDEKGIVQYIANQKPTQPVSIEAVNGFAIPGFQNAHSHAFQYAMAGMAERHAPGSSDDFWSWREAMYHCALSLDPDQVEKVAAMLYAEMLRKGYTHVAEFHYLHHDKDGKPYANLAEMGERLVAAAKTAGIKITLIPVFYQKGGFGKDPQPRQRRFISNTVNEYFHLLDDSATIVSNHTHASLGFSVHSLRAVDSKDIVSTFTNGPRNIPFHLHAAEQLKEVEDCVAHLKQRPIEWLLNNLPVDSRFHIVHCTHMNDEEVKRLAQSKAHAVLCPGTEGNLGDGIFRLTEYASYSGSWSIGTDSHISLNPLEDLRWLDYAQRFTTHKRNTFDDGARLLTEKTLQSGKAAMGNLNRKYFGIGESFDAVIYNAKSPLLAQASIADILSVILYTSDSSDVLGTIVDGKWIVKNQVHLRSEKITAAFLAAQKRLHA</sequence>
<dbReference type="PANTHER" id="PTHR11271:SF48">
    <property type="entry name" value="AMIDOHYDROLASE-RELATED DOMAIN-CONTAINING PROTEIN"/>
    <property type="match status" value="1"/>
</dbReference>
<accession>A0ABW3KA47</accession>
<keyword evidence="3 6" id="KW-0378">Hydrolase</keyword>
<dbReference type="InterPro" id="IPR032466">
    <property type="entry name" value="Metal_Hydrolase"/>
</dbReference>
<evidence type="ECO:0000256" key="4">
    <source>
        <dbReference type="ARBA" id="ARBA00022833"/>
    </source>
</evidence>
<protein>
    <submittedName>
        <fullName evidence="6">Formimidoylglutamate deiminase</fullName>
        <ecNumber evidence="6">3.5.3.13</ecNumber>
    </submittedName>
</protein>
<dbReference type="InterPro" id="IPR051607">
    <property type="entry name" value="Metallo-dep_hydrolases"/>
</dbReference>